<organism evidence="2 3">
    <name type="scientific">Batillaria attramentaria</name>
    <dbReference type="NCBI Taxonomy" id="370345"/>
    <lineage>
        <taxon>Eukaryota</taxon>
        <taxon>Metazoa</taxon>
        <taxon>Spiralia</taxon>
        <taxon>Lophotrochozoa</taxon>
        <taxon>Mollusca</taxon>
        <taxon>Gastropoda</taxon>
        <taxon>Caenogastropoda</taxon>
        <taxon>Sorbeoconcha</taxon>
        <taxon>Cerithioidea</taxon>
        <taxon>Batillariidae</taxon>
        <taxon>Batillaria</taxon>
    </lineage>
</organism>
<keyword evidence="1" id="KW-0472">Membrane</keyword>
<dbReference type="EMBL" id="JACVVK020000171">
    <property type="protein sequence ID" value="KAK7486986.1"/>
    <property type="molecule type" value="Genomic_DNA"/>
</dbReference>
<comment type="caution">
    <text evidence="2">The sequence shown here is derived from an EMBL/GenBank/DDBJ whole genome shotgun (WGS) entry which is preliminary data.</text>
</comment>
<sequence>MDGVARHMTPAPEAVTGKGHEILAVFGILVLLVPVVVLLVVIVRKIGTGECSKCRGKGSSKQDQIILIVDQNENEIPKTDKKKGMLLPV</sequence>
<dbReference type="AlphaFoldDB" id="A0ABD0KIE8"/>
<evidence type="ECO:0000256" key="1">
    <source>
        <dbReference type="SAM" id="Phobius"/>
    </source>
</evidence>
<feature type="transmembrane region" description="Helical" evidence="1">
    <location>
        <begin position="22"/>
        <end position="43"/>
    </location>
</feature>
<reference evidence="2 3" key="1">
    <citation type="journal article" date="2023" name="Sci. Data">
        <title>Genome assembly of the Korean intertidal mud-creeper Batillaria attramentaria.</title>
        <authorList>
            <person name="Patra A.K."/>
            <person name="Ho P.T."/>
            <person name="Jun S."/>
            <person name="Lee S.J."/>
            <person name="Kim Y."/>
            <person name="Won Y.J."/>
        </authorList>
    </citation>
    <scope>NUCLEOTIDE SEQUENCE [LARGE SCALE GENOMIC DNA]</scope>
    <source>
        <strain evidence="2">Wonlab-2016</strain>
    </source>
</reference>
<name>A0ABD0KIE8_9CAEN</name>
<gene>
    <name evidence="2" type="ORF">BaRGS_00021802</name>
</gene>
<keyword evidence="1" id="KW-0812">Transmembrane</keyword>
<keyword evidence="3" id="KW-1185">Reference proteome</keyword>
<evidence type="ECO:0000313" key="3">
    <source>
        <dbReference type="Proteomes" id="UP001519460"/>
    </source>
</evidence>
<keyword evidence="1" id="KW-1133">Transmembrane helix</keyword>
<dbReference type="Proteomes" id="UP001519460">
    <property type="component" value="Unassembled WGS sequence"/>
</dbReference>
<proteinExistence type="predicted"/>
<accession>A0ABD0KIE8</accession>
<protein>
    <submittedName>
        <fullName evidence="2">Uncharacterized protein</fullName>
    </submittedName>
</protein>
<evidence type="ECO:0000313" key="2">
    <source>
        <dbReference type="EMBL" id="KAK7486986.1"/>
    </source>
</evidence>